<protein>
    <submittedName>
        <fullName evidence="3">Uncharacterized protein</fullName>
    </submittedName>
</protein>
<feature type="transmembrane region" description="Helical" evidence="2">
    <location>
        <begin position="160"/>
        <end position="181"/>
    </location>
</feature>
<organism evidence="3 4">
    <name type="scientific">Ascobolus immersus RN42</name>
    <dbReference type="NCBI Taxonomy" id="1160509"/>
    <lineage>
        <taxon>Eukaryota</taxon>
        <taxon>Fungi</taxon>
        <taxon>Dikarya</taxon>
        <taxon>Ascomycota</taxon>
        <taxon>Pezizomycotina</taxon>
        <taxon>Pezizomycetes</taxon>
        <taxon>Pezizales</taxon>
        <taxon>Ascobolaceae</taxon>
        <taxon>Ascobolus</taxon>
    </lineage>
</organism>
<feature type="region of interest" description="Disordered" evidence="1">
    <location>
        <begin position="132"/>
        <end position="157"/>
    </location>
</feature>
<proteinExistence type="predicted"/>
<sequence length="182" mass="19803">MSLTTPLSVALPAVHLLYARNNINNTETAIPQTFCAHRDPETMNSTYGENYPLPVCQPIAAALDNCIKSAVTLNDPVACEEFCGMVNSGFLVERYMECFKEGCTDWEEHQEHNKLAIETIAKDFKEEEGCERMAEEKKGNGTKPTPPAEEEEEDSSARGLGVKGGVVVMAVVFGAVFLGVVG</sequence>
<name>A0A3N4HV08_ASCIM</name>
<dbReference type="Proteomes" id="UP000275078">
    <property type="component" value="Unassembled WGS sequence"/>
</dbReference>
<evidence type="ECO:0000313" key="3">
    <source>
        <dbReference type="EMBL" id="RPA77672.1"/>
    </source>
</evidence>
<keyword evidence="4" id="KW-1185">Reference proteome</keyword>
<accession>A0A3N4HV08</accession>
<keyword evidence="2" id="KW-0472">Membrane</keyword>
<evidence type="ECO:0000256" key="1">
    <source>
        <dbReference type="SAM" id="MobiDB-lite"/>
    </source>
</evidence>
<evidence type="ECO:0000256" key="2">
    <source>
        <dbReference type="SAM" id="Phobius"/>
    </source>
</evidence>
<evidence type="ECO:0000313" key="4">
    <source>
        <dbReference type="Proteomes" id="UP000275078"/>
    </source>
</evidence>
<dbReference type="EMBL" id="ML119722">
    <property type="protein sequence ID" value="RPA77672.1"/>
    <property type="molecule type" value="Genomic_DNA"/>
</dbReference>
<keyword evidence="2" id="KW-0812">Transmembrane</keyword>
<gene>
    <name evidence="3" type="ORF">BJ508DRAFT_416932</name>
</gene>
<dbReference type="AlphaFoldDB" id="A0A3N4HV08"/>
<keyword evidence="2" id="KW-1133">Transmembrane helix</keyword>
<reference evidence="3 4" key="1">
    <citation type="journal article" date="2018" name="Nat. Ecol. Evol.">
        <title>Pezizomycetes genomes reveal the molecular basis of ectomycorrhizal truffle lifestyle.</title>
        <authorList>
            <person name="Murat C."/>
            <person name="Payen T."/>
            <person name="Noel B."/>
            <person name="Kuo A."/>
            <person name="Morin E."/>
            <person name="Chen J."/>
            <person name="Kohler A."/>
            <person name="Krizsan K."/>
            <person name="Balestrini R."/>
            <person name="Da Silva C."/>
            <person name="Montanini B."/>
            <person name="Hainaut M."/>
            <person name="Levati E."/>
            <person name="Barry K.W."/>
            <person name="Belfiori B."/>
            <person name="Cichocki N."/>
            <person name="Clum A."/>
            <person name="Dockter R.B."/>
            <person name="Fauchery L."/>
            <person name="Guy J."/>
            <person name="Iotti M."/>
            <person name="Le Tacon F."/>
            <person name="Lindquist E.A."/>
            <person name="Lipzen A."/>
            <person name="Malagnac F."/>
            <person name="Mello A."/>
            <person name="Molinier V."/>
            <person name="Miyauchi S."/>
            <person name="Poulain J."/>
            <person name="Riccioni C."/>
            <person name="Rubini A."/>
            <person name="Sitrit Y."/>
            <person name="Splivallo R."/>
            <person name="Traeger S."/>
            <person name="Wang M."/>
            <person name="Zifcakova L."/>
            <person name="Wipf D."/>
            <person name="Zambonelli A."/>
            <person name="Paolocci F."/>
            <person name="Nowrousian M."/>
            <person name="Ottonello S."/>
            <person name="Baldrian P."/>
            <person name="Spatafora J.W."/>
            <person name="Henrissat B."/>
            <person name="Nagy L.G."/>
            <person name="Aury J.M."/>
            <person name="Wincker P."/>
            <person name="Grigoriev I.V."/>
            <person name="Bonfante P."/>
            <person name="Martin F.M."/>
        </authorList>
    </citation>
    <scope>NUCLEOTIDE SEQUENCE [LARGE SCALE GENOMIC DNA]</scope>
    <source>
        <strain evidence="3 4">RN42</strain>
    </source>
</reference>